<gene>
    <name evidence="1" type="ORF">UFOPK3402_01640</name>
</gene>
<accession>A0A6J7END7</accession>
<protein>
    <submittedName>
        <fullName evidence="1">Unannotated protein</fullName>
    </submittedName>
</protein>
<evidence type="ECO:0000313" key="1">
    <source>
        <dbReference type="EMBL" id="CAB4884596.1"/>
    </source>
</evidence>
<dbReference type="SUPFAM" id="SSF50475">
    <property type="entry name" value="FMN-binding split barrel"/>
    <property type="match status" value="1"/>
</dbReference>
<dbReference type="Gene3D" id="2.30.110.10">
    <property type="entry name" value="Electron Transport, Fmn-binding Protein, Chain A"/>
    <property type="match status" value="1"/>
</dbReference>
<organism evidence="1">
    <name type="scientific">freshwater metagenome</name>
    <dbReference type="NCBI Taxonomy" id="449393"/>
    <lineage>
        <taxon>unclassified sequences</taxon>
        <taxon>metagenomes</taxon>
        <taxon>ecological metagenomes</taxon>
    </lineage>
</organism>
<dbReference type="InterPro" id="IPR012349">
    <property type="entry name" value="Split_barrel_FMN-bd"/>
</dbReference>
<reference evidence="1" key="1">
    <citation type="submission" date="2020-05" db="EMBL/GenBank/DDBJ databases">
        <authorList>
            <person name="Chiriac C."/>
            <person name="Salcher M."/>
            <person name="Ghai R."/>
            <person name="Kavagutti S V."/>
        </authorList>
    </citation>
    <scope>NUCLEOTIDE SEQUENCE</scope>
</reference>
<proteinExistence type="predicted"/>
<dbReference type="EMBL" id="CAFBLS010000240">
    <property type="protein sequence ID" value="CAB4884596.1"/>
    <property type="molecule type" value="Genomic_DNA"/>
</dbReference>
<sequence>MGFESPVTIRSGPWSAAAVEGFLTDSVIPVRLASNGREFPLVQSQWFLYEDGALWCCAQSDSVLVRRLRTDPRCAFEVSGDHPPYRGVRGNGEATLRADEAPRILPLLIERYLGQTPSPLADWLLSRLDVEVAVQIHGLVVTSWDYSARMTSAEPAS</sequence>
<name>A0A6J7END7_9ZZZZ</name>
<dbReference type="AlphaFoldDB" id="A0A6J7END7"/>